<dbReference type="InterPro" id="IPR021880">
    <property type="entry name" value="DUF3489"/>
</dbReference>
<evidence type="ECO:0008006" key="3">
    <source>
        <dbReference type="Google" id="ProtNLM"/>
    </source>
</evidence>
<keyword evidence="2" id="KW-1185">Reference proteome</keyword>
<dbReference type="OrthoDB" id="7206991at2"/>
<dbReference type="EMBL" id="NWBU01000004">
    <property type="protein sequence ID" value="PTQ13327.1"/>
    <property type="molecule type" value="Genomic_DNA"/>
</dbReference>
<proteinExistence type="predicted"/>
<gene>
    <name evidence="1" type="ORF">CLG96_04295</name>
</gene>
<dbReference type="Proteomes" id="UP000244162">
    <property type="component" value="Unassembled WGS sequence"/>
</dbReference>
<organism evidence="1 2">
    <name type="scientific">Sphingomonas oleivorans</name>
    <dbReference type="NCBI Taxonomy" id="1735121"/>
    <lineage>
        <taxon>Bacteria</taxon>
        <taxon>Pseudomonadati</taxon>
        <taxon>Pseudomonadota</taxon>
        <taxon>Alphaproteobacteria</taxon>
        <taxon>Sphingomonadales</taxon>
        <taxon>Sphingomonadaceae</taxon>
        <taxon>Sphingomonas</taxon>
    </lineage>
</organism>
<dbReference type="Pfam" id="PF11994">
    <property type="entry name" value="DUF3489"/>
    <property type="match status" value="1"/>
</dbReference>
<evidence type="ECO:0000313" key="1">
    <source>
        <dbReference type="EMBL" id="PTQ13327.1"/>
    </source>
</evidence>
<evidence type="ECO:0000313" key="2">
    <source>
        <dbReference type="Proteomes" id="UP000244162"/>
    </source>
</evidence>
<dbReference type="AlphaFoldDB" id="A0A2T5G2F3"/>
<dbReference type="RefSeq" id="WP_107966562.1">
    <property type="nucleotide sequence ID" value="NZ_NWBU01000004.1"/>
</dbReference>
<comment type="caution">
    <text evidence="1">The sequence shown here is derived from an EMBL/GenBank/DDBJ whole genome shotgun (WGS) entry which is preliminary data.</text>
</comment>
<reference evidence="1 2" key="1">
    <citation type="submission" date="2017-09" db="EMBL/GenBank/DDBJ databases">
        <title>Sphingomonas panjinensis sp.nov., isolated from oil-contaminated soil.</title>
        <authorList>
            <person name="Wang L."/>
            <person name="Chen L."/>
        </authorList>
    </citation>
    <scope>NUCLEOTIDE SEQUENCE [LARGE SCALE GENOMIC DNA]</scope>
    <source>
        <strain evidence="1 2">FW-11</strain>
    </source>
</reference>
<sequence length="172" mass="17836">MAHPKLSDIQLILLSAAALRDSGSLLPPSDTLGALSDRIRKAIGGLIRRGFAAEVEVSDEQCIWRREGDRPIGLAITPAGRDALAAGTSAEPHPSLAEAGMVATPRASTTKIGKVLALLGREQGASLAELVAATGWLPHTIRAALSGLRKKGHAVSTGKVEGVTHYRIAQAA</sequence>
<accession>A0A2T5G2F3</accession>
<protein>
    <recommendedName>
        <fullName evidence="3">DUF3489 domain-containing protein</fullName>
    </recommendedName>
</protein>
<name>A0A2T5G2F3_9SPHN</name>